<dbReference type="SUPFAM" id="SSF48208">
    <property type="entry name" value="Six-hairpin glycosidases"/>
    <property type="match status" value="1"/>
</dbReference>
<proteinExistence type="evidence at transcript level"/>
<comment type="similarity">
    <text evidence="2 7">Belongs to the glycosyl hydrolase 37 family.</text>
</comment>
<dbReference type="EC" id="3.2.1.28" evidence="3 7"/>
<dbReference type="GO" id="GO:0005993">
    <property type="term" value="P:trehalose catabolic process"/>
    <property type="evidence" value="ECO:0007669"/>
    <property type="project" value="TreeGrafter"/>
</dbReference>
<evidence type="ECO:0000256" key="3">
    <source>
        <dbReference type="ARBA" id="ARBA00012757"/>
    </source>
</evidence>
<evidence type="ECO:0000256" key="6">
    <source>
        <dbReference type="ARBA" id="ARBA00023295"/>
    </source>
</evidence>
<evidence type="ECO:0000256" key="1">
    <source>
        <dbReference type="ARBA" id="ARBA00001576"/>
    </source>
</evidence>
<dbReference type="PROSITE" id="PS00928">
    <property type="entry name" value="TREHALASE_2"/>
    <property type="match status" value="1"/>
</dbReference>
<organism evidence="8">
    <name type="scientific">Monochamus alternatus</name>
    <name type="common">Japanese pine sawyer beetle</name>
    <dbReference type="NCBI Taxonomy" id="192382"/>
    <lineage>
        <taxon>Eukaryota</taxon>
        <taxon>Metazoa</taxon>
        <taxon>Ecdysozoa</taxon>
        <taxon>Arthropoda</taxon>
        <taxon>Hexapoda</taxon>
        <taxon>Insecta</taxon>
        <taxon>Pterygota</taxon>
        <taxon>Neoptera</taxon>
        <taxon>Endopterygota</taxon>
        <taxon>Coleoptera</taxon>
        <taxon>Polyphaga</taxon>
        <taxon>Cucujiformia</taxon>
        <taxon>Chrysomeloidea</taxon>
        <taxon>Cerambycidae</taxon>
        <taxon>Lamiinae</taxon>
        <taxon>Monochamini</taxon>
        <taxon>Monochamus</taxon>
    </lineage>
</organism>
<accession>A0AA96NAJ2</accession>
<evidence type="ECO:0000256" key="2">
    <source>
        <dbReference type="ARBA" id="ARBA00005615"/>
    </source>
</evidence>
<dbReference type="InterPro" id="IPR001661">
    <property type="entry name" value="Glyco_hydro_37"/>
</dbReference>
<comment type="catalytic activity">
    <reaction evidence="1 7">
        <text>alpha,alpha-trehalose + H2O = alpha-D-glucose + beta-D-glucose</text>
        <dbReference type="Rhea" id="RHEA:32675"/>
        <dbReference type="ChEBI" id="CHEBI:15377"/>
        <dbReference type="ChEBI" id="CHEBI:15903"/>
        <dbReference type="ChEBI" id="CHEBI:16551"/>
        <dbReference type="ChEBI" id="CHEBI:17925"/>
        <dbReference type="EC" id="3.2.1.28"/>
    </reaction>
</comment>
<dbReference type="InterPro" id="IPR012341">
    <property type="entry name" value="6hp_glycosidase-like_sf"/>
</dbReference>
<evidence type="ECO:0000256" key="4">
    <source>
        <dbReference type="ARBA" id="ARBA00019905"/>
    </source>
</evidence>
<protein>
    <recommendedName>
        <fullName evidence="4 7">Trehalase</fullName>
        <ecNumber evidence="3 7">3.2.1.28</ecNumber>
    </recommendedName>
    <alternativeName>
        <fullName evidence="7">Alpha-trehalose glucohydrolase</fullName>
    </alternativeName>
</protein>
<evidence type="ECO:0000313" key="8">
    <source>
        <dbReference type="EMBL" id="WNT43931.1"/>
    </source>
</evidence>
<reference evidence="8" key="1">
    <citation type="submission" date="2022-08" db="EMBL/GenBank/DDBJ databases">
        <authorList>
            <person name="Fang S."/>
        </authorList>
    </citation>
    <scope>NUCLEOTIDE SEQUENCE</scope>
</reference>
<dbReference type="PANTHER" id="PTHR23403">
    <property type="entry name" value="TREHALASE"/>
    <property type="match status" value="1"/>
</dbReference>
<evidence type="ECO:0000256" key="7">
    <source>
        <dbReference type="RuleBase" id="RU361180"/>
    </source>
</evidence>
<dbReference type="InterPro" id="IPR008928">
    <property type="entry name" value="6-hairpin_glycosidase_sf"/>
</dbReference>
<sequence>MRDTAKGMLENLLSLVKKYGFVPNGSRVYYLNRSQPPLLTLMVRIYIDATNDLKWLRKNVQTLDRELTWWLANRTVTVVKDGVNYTLARYGCHSTTPRPESYYEDLKTCREERCHIDIKSAAESGWDFSSRWIFDHKGGINATLSDIQTTRVIPVDLNAFLCKAFADLSYLYLKVGHTSKVTQWKEKADEWKNSILMVLYNLEDGIWYDYDLSLRQARKIFYPSNLTPLWAKAYVRRMLSDAEYGSRAVKYLKGQGVDKYKGGIPTSLTETGEQWDLPNAWPPIQEIVILGLRETGQKDAVQLAKEFSTRWIEANMKGFEENDNKMFEKYDAIKPGQYGGGGEYPVQTGFGWSNGVALSLINVYYTGDNL</sequence>
<dbReference type="PRINTS" id="PR00744">
    <property type="entry name" value="GLHYDRLASE37"/>
</dbReference>
<name>A0AA96NAJ2_MONAT</name>
<dbReference type="Gene3D" id="1.50.10.10">
    <property type="match status" value="1"/>
</dbReference>
<dbReference type="InterPro" id="IPR018232">
    <property type="entry name" value="Glyco_hydro_37_CS"/>
</dbReference>
<dbReference type="Pfam" id="PF01204">
    <property type="entry name" value="Trehalase"/>
    <property type="match status" value="1"/>
</dbReference>
<keyword evidence="5 7" id="KW-0378">Hydrolase</keyword>
<dbReference type="EMBL" id="OP314539">
    <property type="protein sequence ID" value="WNT43931.1"/>
    <property type="molecule type" value="mRNA"/>
</dbReference>
<dbReference type="GO" id="GO:0004555">
    <property type="term" value="F:alpha,alpha-trehalase activity"/>
    <property type="evidence" value="ECO:0007669"/>
    <property type="project" value="UniProtKB-EC"/>
</dbReference>
<dbReference type="PANTHER" id="PTHR23403:SF1">
    <property type="entry name" value="TREHALASE"/>
    <property type="match status" value="1"/>
</dbReference>
<keyword evidence="6 7" id="KW-0326">Glycosidase</keyword>
<dbReference type="AlphaFoldDB" id="A0AA96NAJ2"/>
<evidence type="ECO:0000256" key="5">
    <source>
        <dbReference type="ARBA" id="ARBA00022801"/>
    </source>
</evidence>